<keyword evidence="6 16" id="KW-0732">Signal</keyword>
<dbReference type="InterPro" id="IPR037066">
    <property type="entry name" value="Plug_dom_sf"/>
</dbReference>
<gene>
    <name evidence="19" type="ORF">PZA18_00310</name>
</gene>
<evidence type="ECO:0000256" key="14">
    <source>
        <dbReference type="RuleBase" id="RU003357"/>
    </source>
</evidence>
<evidence type="ECO:0000256" key="11">
    <source>
        <dbReference type="PROSITE-ProRule" id="PRU01360"/>
    </source>
</evidence>
<dbReference type="PANTHER" id="PTHR30069:SF27">
    <property type="entry name" value="BLL4766 PROTEIN"/>
    <property type="match status" value="1"/>
</dbReference>
<feature type="compositionally biased region" description="Basic and acidic residues" evidence="15">
    <location>
        <begin position="229"/>
        <end position="245"/>
    </location>
</feature>
<dbReference type="InterPro" id="IPR010916">
    <property type="entry name" value="TonB_box_CS"/>
</dbReference>
<evidence type="ECO:0000256" key="16">
    <source>
        <dbReference type="SAM" id="SignalP"/>
    </source>
</evidence>
<evidence type="ECO:0000256" key="10">
    <source>
        <dbReference type="ARBA" id="ARBA00023237"/>
    </source>
</evidence>
<keyword evidence="5 11" id="KW-0812">Transmembrane</keyword>
<dbReference type="SUPFAM" id="SSF56935">
    <property type="entry name" value="Porins"/>
    <property type="match status" value="1"/>
</dbReference>
<dbReference type="Pfam" id="PF00593">
    <property type="entry name" value="TonB_dep_Rec_b-barrel"/>
    <property type="match status" value="1"/>
</dbReference>
<dbReference type="Gene3D" id="2.170.130.10">
    <property type="entry name" value="TonB-dependent receptor, plug domain"/>
    <property type="match status" value="1"/>
</dbReference>
<evidence type="ECO:0000256" key="5">
    <source>
        <dbReference type="ARBA" id="ARBA00022692"/>
    </source>
</evidence>
<keyword evidence="20" id="KW-1185">Reference proteome</keyword>
<evidence type="ECO:0000259" key="18">
    <source>
        <dbReference type="Pfam" id="PF07715"/>
    </source>
</evidence>
<feature type="region of interest" description="Disordered" evidence="15">
    <location>
        <begin position="229"/>
        <end position="264"/>
    </location>
</feature>
<comment type="subcellular location">
    <subcellularLocation>
        <location evidence="1 11">Cell outer membrane</location>
        <topology evidence="1 11">Multi-pass membrane protein</topology>
    </subcellularLocation>
</comment>
<keyword evidence="10 11" id="KW-0998">Cell outer membrane</keyword>
<evidence type="ECO:0000256" key="1">
    <source>
        <dbReference type="ARBA" id="ARBA00004571"/>
    </source>
</evidence>
<dbReference type="Proteomes" id="UP001172778">
    <property type="component" value="Unassembled WGS sequence"/>
</dbReference>
<organism evidence="19 20">
    <name type="scientific">Parachitinimonas caeni</name>
    <dbReference type="NCBI Taxonomy" id="3031301"/>
    <lineage>
        <taxon>Bacteria</taxon>
        <taxon>Pseudomonadati</taxon>
        <taxon>Pseudomonadota</taxon>
        <taxon>Betaproteobacteria</taxon>
        <taxon>Neisseriales</taxon>
        <taxon>Chitinibacteraceae</taxon>
        <taxon>Parachitinimonas</taxon>
    </lineage>
</organism>
<feature type="domain" description="TonB-dependent receptor-like beta-barrel" evidence="17">
    <location>
        <begin position="250"/>
        <end position="612"/>
    </location>
</feature>
<dbReference type="InterPro" id="IPR012910">
    <property type="entry name" value="Plug_dom"/>
</dbReference>
<keyword evidence="8 11" id="KW-0472">Membrane</keyword>
<name>A0ABT7DQZ6_9NEIS</name>
<feature type="domain" description="TonB-dependent receptor plug" evidence="18">
    <location>
        <begin position="40"/>
        <end position="147"/>
    </location>
</feature>
<dbReference type="PROSITE" id="PS52016">
    <property type="entry name" value="TONB_DEPENDENT_REC_3"/>
    <property type="match status" value="1"/>
</dbReference>
<sequence length="648" mass="70542">MRFLFTLGALCATGTALAAEDTSSIETVVVTASRVPMPPRNLAVNLSVIDRQDIERSSATSLSELLAGQAGVTSLSLDSTNNGSVGLRGFGIAGPSNTQILLNGIKLNENDLSGPRIGQIPLSAVEKIEIVRGSGAVLYGSGAVGGVINIITRGSQSGGLLEAKVGSFSTAALNAHYQIADGGNSLKAGIYYLDSDHWRRNNREQTRSGNLEGNLQLGAARVTANLTSERERLRLPGPRRIDSSRNLDQMASDPRGTASPDDHSWIDTDRAQISVDKSVDNVRLLGDIGWRRKTGFIHYGGQYPWNDRREISTLSISPRLAWRHQLAGMSGDLIAGLDISRATADRFGGATDQLDASGGSEQKTRALYIDQTTAISHQTRLNLGVRHERSHHQVRGFTPADNTDSLTAWQVGLRQQLTEAINAYGRIGKSFRFANADELADNANLRPQTGRDVELGIEYTTAAWYGRAAVFQIKLNDEIHYNPLAGTYGQNINLDPSSRQGLELESRLRTGAIDWHGNYSYTRSRYDGGRYGAVSLDGNDLPLTPRHKFNLSVGMPVAEGTRLDLDWQLVSRSRLDNDQANQATWLAGYGVVGVKLSHQRGPWQLSLSGQNLTDQRYASYGVKSSFGSAYNVYPNQGRAFYLTGAYRF</sequence>
<feature type="chain" id="PRO_5046587490" evidence="16">
    <location>
        <begin position="19"/>
        <end position="648"/>
    </location>
</feature>
<dbReference type="RefSeq" id="WP_284098774.1">
    <property type="nucleotide sequence ID" value="NZ_JARRAF010000001.1"/>
</dbReference>
<dbReference type="EMBL" id="JARRAF010000001">
    <property type="protein sequence ID" value="MDK2122486.1"/>
    <property type="molecule type" value="Genomic_DNA"/>
</dbReference>
<evidence type="ECO:0000256" key="2">
    <source>
        <dbReference type="ARBA" id="ARBA00009810"/>
    </source>
</evidence>
<keyword evidence="7 12" id="KW-0798">TonB box</keyword>
<evidence type="ECO:0000256" key="3">
    <source>
        <dbReference type="ARBA" id="ARBA00022448"/>
    </source>
</evidence>
<dbReference type="PROSITE" id="PS00430">
    <property type="entry name" value="TONB_DEPENDENT_REC_1"/>
    <property type="match status" value="1"/>
</dbReference>
<evidence type="ECO:0000256" key="9">
    <source>
        <dbReference type="ARBA" id="ARBA00023170"/>
    </source>
</evidence>
<evidence type="ECO:0000313" key="20">
    <source>
        <dbReference type="Proteomes" id="UP001172778"/>
    </source>
</evidence>
<dbReference type="CDD" id="cd01347">
    <property type="entry name" value="ligand_gated_channel"/>
    <property type="match status" value="1"/>
</dbReference>
<comment type="caution">
    <text evidence="19">The sequence shown here is derived from an EMBL/GenBank/DDBJ whole genome shotgun (WGS) entry which is preliminary data.</text>
</comment>
<feature type="short sequence motif" description="TonB box" evidence="12">
    <location>
        <begin position="27"/>
        <end position="33"/>
    </location>
</feature>
<evidence type="ECO:0000256" key="12">
    <source>
        <dbReference type="PROSITE-ProRule" id="PRU10143"/>
    </source>
</evidence>
<evidence type="ECO:0000256" key="13">
    <source>
        <dbReference type="PROSITE-ProRule" id="PRU10144"/>
    </source>
</evidence>
<evidence type="ECO:0000256" key="7">
    <source>
        <dbReference type="ARBA" id="ARBA00023077"/>
    </source>
</evidence>
<evidence type="ECO:0000313" key="19">
    <source>
        <dbReference type="EMBL" id="MDK2122486.1"/>
    </source>
</evidence>
<evidence type="ECO:0000256" key="4">
    <source>
        <dbReference type="ARBA" id="ARBA00022452"/>
    </source>
</evidence>
<evidence type="ECO:0000256" key="15">
    <source>
        <dbReference type="SAM" id="MobiDB-lite"/>
    </source>
</evidence>
<evidence type="ECO:0000256" key="8">
    <source>
        <dbReference type="ARBA" id="ARBA00023136"/>
    </source>
</evidence>
<dbReference type="InterPro" id="IPR010917">
    <property type="entry name" value="TonB_rcpt_CS"/>
</dbReference>
<dbReference type="InterPro" id="IPR039426">
    <property type="entry name" value="TonB-dep_rcpt-like"/>
</dbReference>
<feature type="signal peptide" evidence="16">
    <location>
        <begin position="1"/>
        <end position="18"/>
    </location>
</feature>
<keyword evidence="9 19" id="KW-0675">Receptor</keyword>
<accession>A0ABT7DQZ6</accession>
<dbReference type="InterPro" id="IPR000531">
    <property type="entry name" value="Beta-barrel_TonB"/>
</dbReference>
<reference evidence="19" key="1">
    <citation type="submission" date="2023-03" db="EMBL/GenBank/DDBJ databases">
        <title>Chitinimonas shenzhenensis gen. nov., sp. nov., a novel member of family Burkholderiaceae isolated from activated sludge collected in Shen Zhen, China.</title>
        <authorList>
            <person name="Wang X."/>
        </authorList>
    </citation>
    <scope>NUCLEOTIDE SEQUENCE</scope>
    <source>
        <strain evidence="19">DQS-5</strain>
    </source>
</reference>
<dbReference type="PROSITE" id="PS01156">
    <property type="entry name" value="TONB_DEPENDENT_REC_2"/>
    <property type="match status" value="1"/>
</dbReference>
<keyword evidence="3 11" id="KW-0813">Transport</keyword>
<proteinExistence type="inferred from homology"/>
<evidence type="ECO:0000256" key="6">
    <source>
        <dbReference type="ARBA" id="ARBA00022729"/>
    </source>
</evidence>
<dbReference type="Pfam" id="PF07715">
    <property type="entry name" value="Plug"/>
    <property type="match status" value="1"/>
</dbReference>
<keyword evidence="4 11" id="KW-1134">Transmembrane beta strand</keyword>
<feature type="short sequence motif" description="TonB C-terminal box" evidence="13">
    <location>
        <begin position="631"/>
        <end position="648"/>
    </location>
</feature>
<evidence type="ECO:0000259" key="17">
    <source>
        <dbReference type="Pfam" id="PF00593"/>
    </source>
</evidence>
<comment type="similarity">
    <text evidence="2 11 14">Belongs to the TonB-dependent receptor family.</text>
</comment>
<dbReference type="PANTHER" id="PTHR30069">
    <property type="entry name" value="TONB-DEPENDENT OUTER MEMBRANE RECEPTOR"/>
    <property type="match status" value="1"/>
</dbReference>
<dbReference type="Gene3D" id="2.40.170.20">
    <property type="entry name" value="TonB-dependent receptor, beta-barrel domain"/>
    <property type="match status" value="1"/>
</dbReference>
<dbReference type="InterPro" id="IPR036942">
    <property type="entry name" value="Beta-barrel_TonB_sf"/>
</dbReference>
<protein>
    <submittedName>
        <fullName evidence="19">TonB-dependent receptor</fullName>
    </submittedName>
</protein>